<name>A0ABM9VGS6_9HYPH</name>
<accession>A0ABM9VGS6</accession>
<protein>
    <submittedName>
        <fullName evidence="1">Uncharacterized protein</fullName>
    </submittedName>
</protein>
<comment type="caution">
    <text evidence="1">The sequence shown here is derived from an EMBL/GenBank/DDBJ whole genome shotgun (WGS) entry which is preliminary data.</text>
</comment>
<gene>
    <name evidence="1" type="ORF">AGR13a_Cc320053</name>
</gene>
<keyword evidence="2" id="KW-1185">Reference proteome</keyword>
<sequence length="25" mass="2567">MAGCRIKSGMTEVSISDAVPRSATV</sequence>
<proteinExistence type="predicted"/>
<dbReference type="Proteomes" id="UP000191812">
    <property type="component" value="Unassembled WGS sequence"/>
</dbReference>
<organism evidence="1 2">
    <name type="scientific">Agrobacterium genomosp. 13 str. CFBP 6927</name>
    <dbReference type="NCBI Taxonomy" id="1183428"/>
    <lineage>
        <taxon>Bacteria</taxon>
        <taxon>Pseudomonadati</taxon>
        <taxon>Pseudomonadota</taxon>
        <taxon>Alphaproteobacteria</taxon>
        <taxon>Hyphomicrobiales</taxon>
        <taxon>Rhizobiaceae</taxon>
        <taxon>Rhizobium/Agrobacterium group</taxon>
        <taxon>Agrobacterium</taxon>
        <taxon>Agrobacterium tumefaciens complex</taxon>
    </lineage>
</organism>
<evidence type="ECO:0000313" key="1">
    <source>
        <dbReference type="EMBL" id="CUX35587.1"/>
    </source>
</evidence>
<reference evidence="1 2" key="1">
    <citation type="submission" date="2016-01" db="EMBL/GenBank/DDBJ databases">
        <authorList>
            <person name="Regsiter A."/>
            <person name="william w."/>
        </authorList>
    </citation>
    <scope>NUCLEOTIDE SEQUENCE [LARGE SCALE GENOMIC DNA]</scope>
    <source>
        <strain evidence="1 2">CFBP 6927</strain>
    </source>
</reference>
<dbReference type="EMBL" id="FBWH01000026">
    <property type="protein sequence ID" value="CUX35587.1"/>
    <property type="molecule type" value="Genomic_DNA"/>
</dbReference>
<evidence type="ECO:0000313" key="2">
    <source>
        <dbReference type="Proteomes" id="UP000191812"/>
    </source>
</evidence>